<sequence length="50" mass="5202">MAALSAETIADIRARAKELADAAPALTSQQAHLLTSLASRHSERKASISA</sequence>
<organism evidence="1 2">
    <name type="scientific">Mycolicibacterium farcinogenes</name>
    <name type="common">Mycobacterium farcinogenes</name>
    <dbReference type="NCBI Taxonomy" id="1802"/>
    <lineage>
        <taxon>Bacteria</taxon>
        <taxon>Bacillati</taxon>
        <taxon>Actinomycetota</taxon>
        <taxon>Actinomycetes</taxon>
        <taxon>Mycobacteriales</taxon>
        <taxon>Mycobacteriaceae</taxon>
        <taxon>Mycolicibacterium</taxon>
    </lineage>
</organism>
<name>A0ACD1FDL3_MYCFR</name>
<proteinExistence type="predicted"/>
<accession>A0ACD1FDL3</accession>
<gene>
    <name evidence="1" type="ORF">K6L26_23840</name>
</gene>
<dbReference type="EMBL" id="CP081673">
    <property type="protein sequence ID" value="QZH65005.1"/>
    <property type="molecule type" value="Genomic_DNA"/>
</dbReference>
<evidence type="ECO:0000313" key="2">
    <source>
        <dbReference type="Proteomes" id="UP000825598"/>
    </source>
</evidence>
<keyword evidence="2" id="KW-1185">Reference proteome</keyword>
<dbReference type="Proteomes" id="UP000825598">
    <property type="component" value="Chromosome"/>
</dbReference>
<evidence type="ECO:0000313" key="1">
    <source>
        <dbReference type="EMBL" id="QZH65005.1"/>
    </source>
</evidence>
<reference evidence="1" key="1">
    <citation type="submission" date="2021-07" db="EMBL/GenBank/DDBJ databases">
        <title>Complete Genome Sequences of Mycobacterium farcinogenes Isolated from Clinical Specimens from Patients in Thailand.</title>
        <authorList>
            <person name="Sodsai P."/>
        </authorList>
    </citation>
    <scope>NUCLEOTIDE SEQUENCE</scope>
    <source>
        <strain evidence="1">BKK/CU-MFGFA-001</strain>
    </source>
</reference>
<protein>
    <submittedName>
        <fullName evidence="1">Uncharacterized protein</fullName>
    </submittedName>
</protein>